<reference evidence="1 2" key="1">
    <citation type="submission" date="2015-07" db="EMBL/GenBank/DDBJ databases">
        <authorList>
            <person name="Kim K.M."/>
        </authorList>
    </citation>
    <scope>NUCLEOTIDE SEQUENCE [LARGE SCALE GENOMIC DNA]</scope>
    <source>
        <strain evidence="1 2">KCTC 12363</strain>
    </source>
</reference>
<dbReference type="OrthoDB" id="9798438at2"/>
<dbReference type="STRING" id="320787.CA2015_2884"/>
<gene>
    <name evidence="1" type="ORF">CA2015_2884</name>
</gene>
<name>A0A0H4PCU8_9BACT</name>
<keyword evidence="2" id="KW-1185">Reference proteome</keyword>
<dbReference type="RefSeq" id="WP_048642528.1">
    <property type="nucleotide sequence ID" value="NZ_CP012040.1"/>
</dbReference>
<evidence type="ECO:0008006" key="3">
    <source>
        <dbReference type="Google" id="ProtNLM"/>
    </source>
</evidence>
<evidence type="ECO:0000313" key="2">
    <source>
        <dbReference type="Proteomes" id="UP000036520"/>
    </source>
</evidence>
<dbReference type="KEGG" id="camu:CA2015_2884"/>
<dbReference type="EMBL" id="CP012040">
    <property type="protein sequence ID" value="AKP52291.1"/>
    <property type="molecule type" value="Genomic_DNA"/>
</dbReference>
<dbReference type="SUPFAM" id="SSF50956">
    <property type="entry name" value="Thermostable phytase (3-phytase)"/>
    <property type="match status" value="1"/>
</dbReference>
<dbReference type="Proteomes" id="UP000036520">
    <property type="component" value="Chromosome"/>
</dbReference>
<dbReference type="AlphaFoldDB" id="A0A0H4PCU8"/>
<accession>A0A0H4PCU8</accession>
<protein>
    <recommendedName>
        <fullName evidence="3">Integral membrane protein</fullName>
    </recommendedName>
</protein>
<organism evidence="1 2">
    <name type="scientific">Cyclobacterium amurskyense</name>
    <dbReference type="NCBI Taxonomy" id="320787"/>
    <lineage>
        <taxon>Bacteria</taxon>
        <taxon>Pseudomonadati</taxon>
        <taxon>Bacteroidota</taxon>
        <taxon>Cytophagia</taxon>
        <taxon>Cytophagales</taxon>
        <taxon>Cyclobacteriaceae</taxon>
        <taxon>Cyclobacterium</taxon>
    </lineage>
</organism>
<sequence length="309" mass="34890">MSFFIEMLLKLFFILSIIPFLLSEKLQKKYDMKINPQIAYTYFTGPKKVALIGEEFIEETSGMAVSRKNPSWIYVHNDSGGEPEVYILDTLGTFLGTIRLEGVENRDWEDLAIGPGPEEGKSYLYIGDIGDNFGKFEGLIIYRIPEPESLEKEMTVSPEIIKLIFPDGPKDTETLLVDPISGDLFILTKREAKNTLYKAAGDLLKDGHTVELEKVMQLPITLSVGGDVSADGSQVLIKNYWVVYYWERTEGETLEQTLSGKATLLPYEPEPQGEAIAFSPEGNTYFTLSEKKLRVNPVLYRYDRAVVDK</sequence>
<evidence type="ECO:0000313" key="1">
    <source>
        <dbReference type="EMBL" id="AKP52291.1"/>
    </source>
</evidence>
<proteinExistence type="predicted"/>